<dbReference type="Gene3D" id="3.90.850.10">
    <property type="entry name" value="Fumarylacetoacetase-like, C-terminal domain"/>
    <property type="match status" value="1"/>
</dbReference>
<dbReference type="PANTHER" id="PTHR42796:SF7">
    <property type="entry name" value="2-DEHYDRO-3-DEOXY-D-ARABINONATE DEHYDRATASE"/>
    <property type="match status" value="1"/>
</dbReference>
<dbReference type="GO" id="GO:0016829">
    <property type="term" value="F:lyase activity"/>
    <property type="evidence" value="ECO:0007669"/>
    <property type="project" value="UniProtKB-KW"/>
</dbReference>
<dbReference type="GO" id="GO:0046872">
    <property type="term" value="F:metal ion binding"/>
    <property type="evidence" value="ECO:0007669"/>
    <property type="project" value="UniProtKB-KW"/>
</dbReference>
<sequence length="287" mass="31306">MEIFRYQHPEHGPRLGAETSEGFFDLTAHDPEVFASISSWLAHERPAEIALLAESAVSSYSEIDPEWKILPPVDGQMEVWAAGVTYEDSKRARMSESEGGGDFYDKVYTAERPELFFKANPWRVIAPGDPVQIRPDSRWDVPEPELTLVLCSAGRIVGVTVGNDMSSRSIEGENPLYLPQAKCYTGACAVGPTIRIVDVEIDLKNLAVKLEISRAGAVAFTGETSTSRMKRTPSELAEWLFKTLPFPDGALLMTGTGLIPPDTFTLQSGDTVTISIEGVGTLINSVA</sequence>
<dbReference type="InterPro" id="IPR011234">
    <property type="entry name" value="Fumarylacetoacetase-like_C"/>
</dbReference>
<evidence type="ECO:0000256" key="1">
    <source>
        <dbReference type="ARBA" id="ARBA00010211"/>
    </source>
</evidence>
<keyword evidence="2" id="KW-0479">Metal-binding</keyword>
<proteinExistence type="inferred from homology"/>
<dbReference type="PANTHER" id="PTHR42796">
    <property type="entry name" value="FUMARYLACETOACETATE HYDROLASE DOMAIN-CONTAINING PROTEIN 2A-RELATED"/>
    <property type="match status" value="1"/>
</dbReference>
<dbReference type="InterPro" id="IPR036663">
    <property type="entry name" value="Fumarylacetoacetase_C_sf"/>
</dbReference>
<dbReference type="Proteomes" id="UP000520814">
    <property type="component" value="Unassembled WGS sequence"/>
</dbReference>
<dbReference type="RefSeq" id="WP_184200145.1">
    <property type="nucleotide sequence ID" value="NZ_JACHGW010000003.1"/>
</dbReference>
<feature type="domain" description="Fumarylacetoacetase-like C-terminal" evidence="3">
    <location>
        <begin position="109"/>
        <end position="286"/>
    </location>
</feature>
<keyword evidence="4" id="KW-0456">Lyase</keyword>
<dbReference type="EC" id="4.2.1.141" evidence="4"/>
<evidence type="ECO:0000313" key="5">
    <source>
        <dbReference type="Proteomes" id="UP000520814"/>
    </source>
</evidence>
<accession>A0A7W9STM9</accession>
<evidence type="ECO:0000313" key="4">
    <source>
        <dbReference type="EMBL" id="MBB6052014.1"/>
    </source>
</evidence>
<dbReference type="AlphaFoldDB" id="A0A7W9STM9"/>
<evidence type="ECO:0000259" key="3">
    <source>
        <dbReference type="Pfam" id="PF01557"/>
    </source>
</evidence>
<keyword evidence="5" id="KW-1185">Reference proteome</keyword>
<dbReference type="InterPro" id="IPR051121">
    <property type="entry name" value="FAH"/>
</dbReference>
<protein>
    <submittedName>
        <fullName evidence="4">2-dehydro-3-deoxy-D-arabinonate dehydratase</fullName>
        <ecNumber evidence="4">4.2.1.141</ecNumber>
    </submittedName>
</protein>
<evidence type="ECO:0000256" key="2">
    <source>
        <dbReference type="ARBA" id="ARBA00022723"/>
    </source>
</evidence>
<reference evidence="4 5" key="1">
    <citation type="submission" date="2020-08" db="EMBL/GenBank/DDBJ databases">
        <title>Genomic Encyclopedia of Type Strains, Phase IV (KMG-IV): sequencing the most valuable type-strain genomes for metagenomic binning, comparative biology and taxonomic classification.</title>
        <authorList>
            <person name="Goeker M."/>
        </authorList>
    </citation>
    <scope>NUCLEOTIDE SEQUENCE [LARGE SCALE GENOMIC DNA]</scope>
    <source>
        <strain evidence="4 5">DSM 23562</strain>
    </source>
</reference>
<gene>
    <name evidence="4" type="ORF">HNQ39_003824</name>
</gene>
<dbReference type="EMBL" id="JACHGW010000003">
    <property type="protein sequence ID" value="MBB6052014.1"/>
    <property type="molecule type" value="Genomic_DNA"/>
</dbReference>
<comment type="caution">
    <text evidence="4">The sequence shown here is derived from an EMBL/GenBank/DDBJ whole genome shotgun (WGS) entry which is preliminary data.</text>
</comment>
<dbReference type="Pfam" id="PF01557">
    <property type="entry name" value="FAA_hydrolase"/>
    <property type="match status" value="1"/>
</dbReference>
<comment type="similarity">
    <text evidence="1">Belongs to the FAH family.</text>
</comment>
<organism evidence="4 5">
    <name type="scientific">Armatimonas rosea</name>
    <dbReference type="NCBI Taxonomy" id="685828"/>
    <lineage>
        <taxon>Bacteria</taxon>
        <taxon>Bacillati</taxon>
        <taxon>Armatimonadota</taxon>
        <taxon>Armatimonadia</taxon>
        <taxon>Armatimonadales</taxon>
        <taxon>Armatimonadaceae</taxon>
        <taxon>Armatimonas</taxon>
    </lineage>
</organism>
<name>A0A7W9STM9_ARMRO</name>
<dbReference type="SUPFAM" id="SSF56529">
    <property type="entry name" value="FAH"/>
    <property type="match status" value="1"/>
</dbReference>
<dbReference type="GO" id="GO:0044281">
    <property type="term" value="P:small molecule metabolic process"/>
    <property type="evidence" value="ECO:0007669"/>
    <property type="project" value="UniProtKB-ARBA"/>
</dbReference>